<comment type="cofactor">
    <cofactor evidence="1">
        <name>pyridoxal 5'-phosphate</name>
        <dbReference type="ChEBI" id="CHEBI:597326"/>
    </cofactor>
</comment>
<dbReference type="PANTHER" id="PTHR43277:SF4">
    <property type="entry name" value="ARGININE DECARBOXYLASE"/>
    <property type="match status" value="1"/>
</dbReference>
<reference evidence="4" key="1">
    <citation type="submission" date="2019-11" db="EMBL/GenBank/DDBJ databases">
        <authorList>
            <person name="Liu Y."/>
            <person name="Hou J."/>
            <person name="Li T.-Q."/>
            <person name="Guan C.-H."/>
            <person name="Wu X."/>
            <person name="Wu H.-Z."/>
            <person name="Ling F."/>
            <person name="Zhang R."/>
            <person name="Shi X.-G."/>
            <person name="Ren J.-P."/>
            <person name="Chen E.-F."/>
            <person name="Sun J.-M."/>
        </authorList>
    </citation>
    <scope>NUCLEOTIDE SEQUENCE</scope>
    <source>
        <strain evidence="4">Adult_tree_wgs_1</strain>
        <tissue evidence="4">Leaves</tissue>
    </source>
</reference>
<keyword evidence="2" id="KW-0663">Pyridoxal phosphate</keyword>
<organism evidence="4 5">
    <name type="scientific">Rhododendron simsii</name>
    <name type="common">Sims's rhododendron</name>
    <dbReference type="NCBI Taxonomy" id="118357"/>
    <lineage>
        <taxon>Eukaryota</taxon>
        <taxon>Viridiplantae</taxon>
        <taxon>Streptophyta</taxon>
        <taxon>Embryophyta</taxon>
        <taxon>Tracheophyta</taxon>
        <taxon>Spermatophyta</taxon>
        <taxon>Magnoliopsida</taxon>
        <taxon>eudicotyledons</taxon>
        <taxon>Gunneridae</taxon>
        <taxon>Pentapetalae</taxon>
        <taxon>asterids</taxon>
        <taxon>Ericales</taxon>
        <taxon>Ericaceae</taxon>
        <taxon>Ericoideae</taxon>
        <taxon>Rhodoreae</taxon>
        <taxon>Rhododendron</taxon>
    </lineage>
</organism>
<protein>
    <recommendedName>
        <fullName evidence="3">Orn/Lys/Arg decarboxylases family 1 pyridoxal-P attachment site domain-containing protein</fullName>
    </recommendedName>
</protein>
<dbReference type="InterPro" id="IPR015421">
    <property type="entry name" value="PyrdxlP-dep_Trfase_major"/>
</dbReference>
<evidence type="ECO:0000256" key="1">
    <source>
        <dbReference type="ARBA" id="ARBA00001933"/>
    </source>
</evidence>
<dbReference type="OrthoDB" id="5978656at2759"/>
<name>A0A834HHE0_RHOSS</name>
<dbReference type="CDD" id="cd00615">
    <property type="entry name" value="Orn_deC_like"/>
    <property type="match status" value="1"/>
</dbReference>
<accession>A0A834HHE0</accession>
<dbReference type="EMBL" id="WJXA01000001">
    <property type="protein sequence ID" value="KAF7152406.1"/>
    <property type="molecule type" value="Genomic_DNA"/>
</dbReference>
<dbReference type="InterPro" id="IPR000310">
    <property type="entry name" value="Orn/Lys/Arg_deCO2ase_major_dom"/>
</dbReference>
<dbReference type="InterPro" id="IPR015424">
    <property type="entry name" value="PyrdxlP-dep_Trfase"/>
</dbReference>
<dbReference type="Proteomes" id="UP000626092">
    <property type="component" value="Unassembled WGS sequence"/>
</dbReference>
<sequence>MVTAFVGMSLLLLVAGDIVLLLLKAAGVSNLFPLTFGQSFSLSFGSLCWGFKPITKSRRRFCVSQERSIIELGNKQDKTTAIGKTRIVTEDRSGNTTSQKTPVDELPPLVSDLKSSAQQNAASFHFPGHNRGHSAPSALSHLIGKGPFLHDLPELPELDNLFSPAWPILDAQKQAAKLFGLSETWFLVGGRTCGIQAAVMATCSLGDYLILPRNSHISAISAMVLLGALPKYIIPEYDFEWDIAGGVTSSQASVDKAIQELEKEDRKPAAVFVTSPTYHGVCSNLIEISKLCHLRRIPLIVDEAHGAHLGFHPRLPYPALNQGADIAVQSTHKVLCSLTQSSMLHMSGNIVDRERICRCLQTLQSTSPSYLLLASLDAARAQLSANPGTVFNQALELAVETKNTINEIPGISVLDFPSFSNFPAIDPLRLSVGVWLLGLSGFEADEILCRDYGVVPELTGTR</sequence>
<dbReference type="SUPFAM" id="SSF53383">
    <property type="entry name" value="PLP-dependent transferases"/>
    <property type="match status" value="1"/>
</dbReference>
<dbReference type="Gene3D" id="3.40.640.10">
    <property type="entry name" value="Type I PLP-dependent aspartate aminotransferase-like (Major domain)"/>
    <property type="match status" value="1"/>
</dbReference>
<evidence type="ECO:0000313" key="5">
    <source>
        <dbReference type="Proteomes" id="UP000626092"/>
    </source>
</evidence>
<dbReference type="AlphaFoldDB" id="A0A834HHE0"/>
<evidence type="ECO:0000259" key="3">
    <source>
        <dbReference type="Pfam" id="PF01276"/>
    </source>
</evidence>
<feature type="domain" description="Orn/Lys/Arg decarboxylases family 1 pyridoxal-P attachment site" evidence="3">
    <location>
        <begin position="107"/>
        <end position="408"/>
    </location>
</feature>
<dbReference type="PANTHER" id="PTHR43277">
    <property type="entry name" value="ARGININE DECARBOXYLASE"/>
    <property type="match status" value="1"/>
</dbReference>
<gene>
    <name evidence="4" type="ORF">RHSIM_Rhsim01G0218300</name>
</gene>
<evidence type="ECO:0000256" key="2">
    <source>
        <dbReference type="ARBA" id="ARBA00022898"/>
    </source>
</evidence>
<proteinExistence type="predicted"/>
<dbReference type="InterPro" id="IPR052357">
    <property type="entry name" value="Orn_Lys_Arg_decarboxylase-I"/>
</dbReference>
<comment type="caution">
    <text evidence="4">The sequence shown here is derived from an EMBL/GenBank/DDBJ whole genome shotgun (WGS) entry which is preliminary data.</text>
</comment>
<keyword evidence="5" id="KW-1185">Reference proteome</keyword>
<dbReference type="Pfam" id="PF01276">
    <property type="entry name" value="OKR_DC_1"/>
    <property type="match status" value="1"/>
</dbReference>
<evidence type="ECO:0000313" key="4">
    <source>
        <dbReference type="EMBL" id="KAF7152406.1"/>
    </source>
</evidence>
<dbReference type="GO" id="GO:0003824">
    <property type="term" value="F:catalytic activity"/>
    <property type="evidence" value="ECO:0007669"/>
    <property type="project" value="InterPro"/>
</dbReference>